<dbReference type="AlphaFoldDB" id="A0AAW6T1Y9"/>
<dbReference type="SUPFAM" id="SSF47413">
    <property type="entry name" value="lambda repressor-like DNA-binding domains"/>
    <property type="match status" value="1"/>
</dbReference>
<evidence type="ECO:0000259" key="1">
    <source>
        <dbReference type="PROSITE" id="PS50943"/>
    </source>
</evidence>
<proteinExistence type="predicted"/>
<dbReference type="Pfam" id="PF01381">
    <property type="entry name" value="HTH_3"/>
    <property type="match status" value="1"/>
</dbReference>
<dbReference type="SMART" id="SM00530">
    <property type="entry name" value="HTH_XRE"/>
    <property type="match status" value="1"/>
</dbReference>
<dbReference type="Gene3D" id="1.10.260.40">
    <property type="entry name" value="lambda repressor-like DNA-binding domains"/>
    <property type="match status" value="1"/>
</dbReference>
<dbReference type="GeneID" id="79870067"/>
<dbReference type="RefSeq" id="WP_058006921.1">
    <property type="nucleotide sequence ID" value="NZ_BOQX01000010.1"/>
</dbReference>
<dbReference type="EMBL" id="JAROYP010000014">
    <property type="protein sequence ID" value="MDH5163362.1"/>
    <property type="molecule type" value="Genomic_DNA"/>
</dbReference>
<dbReference type="PROSITE" id="PS50943">
    <property type="entry name" value="HTH_CROC1"/>
    <property type="match status" value="1"/>
</dbReference>
<evidence type="ECO:0000313" key="3">
    <source>
        <dbReference type="Proteomes" id="UP001159179"/>
    </source>
</evidence>
<sequence length="63" mass="7324">MSEKRVWLIELRKIKGLTQTEVAKSCEISRSYYTLIENGSRTPTVSIAKLLGKELDFNWKSIY</sequence>
<organism evidence="2 3">
    <name type="scientific">Heyndrickxia oleronia</name>
    <dbReference type="NCBI Taxonomy" id="38875"/>
    <lineage>
        <taxon>Bacteria</taxon>
        <taxon>Bacillati</taxon>
        <taxon>Bacillota</taxon>
        <taxon>Bacilli</taxon>
        <taxon>Bacillales</taxon>
        <taxon>Bacillaceae</taxon>
        <taxon>Heyndrickxia</taxon>
    </lineage>
</organism>
<evidence type="ECO:0000313" key="2">
    <source>
        <dbReference type="EMBL" id="MDH5163362.1"/>
    </source>
</evidence>
<feature type="domain" description="HTH cro/C1-type" evidence="1">
    <location>
        <begin position="8"/>
        <end position="62"/>
    </location>
</feature>
<comment type="caution">
    <text evidence="2">The sequence shown here is derived from an EMBL/GenBank/DDBJ whole genome shotgun (WGS) entry which is preliminary data.</text>
</comment>
<gene>
    <name evidence="2" type="ORF">P5X88_20730</name>
</gene>
<dbReference type="InterPro" id="IPR010982">
    <property type="entry name" value="Lambda_DNA-bd_dom_sf"/>
</dbReference>
<dbReference type="Proteomes" id="UP001159179">
    <property type="component" value="Unassembled WGS sequence"/>
</dbReference>
<dbReference type="InterPro" id="IPR001387">
    <property type="entry name" value="Cro/C1-type_HTH"/>
</dbReference>
<name>A0AAW6T1Y9_9BACI</name>
<dbReference type="GO" id="GO:0003677">
    <property type="term" value="F:DNA binding"/>
    <property type="evidence" value="ECO:0007669"/>
    <property type="project" value="InterPro"/>
</dbReference>
<accession>A0AAW6T1Y9</accession>
<dbReference type="CDD" id="cd00093">
    <property type="entry name" value="HTH_XRE"/>
    <property type="match status" value="1"/>
</dbReference>
<reference evidence="2" key="1">
    <citation type="submission" date="2023-03" db="EMBL/GenBank/DDBJ databases">
        <title>Bacterial isolates from washroom surfaces on a university campus.</title>
        <authorList>
            <person name="Holman D.B."/>
            <person name="Gzyl K.E."/>
            <person name="Taheri A.E."/>
        </authorList>
    </citation>
    <scope>NUCLEOTIDE SEQUENCE</scope>
    <source>
        <strain evidence="2">RD03</strain>
    </source>
</reference>
<protein>
    <submittedName>
        <fullName evidence="2">Helix-turn-helix transcriptional regulator</fullName>
    </submittedName>
</protein>